<evidence type="ECO:0000313" key="1">
    <source>
        <dbReference type="EMBL" id="SOB86461.1"/>
    </source>
</evidence>
<proteinExistence type="predicted"/>
<gene>
    <name evidence="1" type="ORF">SAMN06297144_1566</name>
</gene>
<dbReference type="RefSeq" id="WP_097063486.1">
    <property type="nucleotide sequence ID" value="NZ_OBMI01000002.1"/>
</dbReference>
<keyword evidence="2" id="KW-1185">Reference proteome</keyword>
<dbReference type="EMBL" id="OBMI01000002">
    <property type="protein sequence ID" value="SOB86461.1"/>
    <property type="molecule type" value="Genomic_DNA"/>
</dbReference>
<name>A0A285QX88_9SPHN</name>
<sequence length="224" mass="24271">MAGLFDTLFGRRRAGDGPLAAALAHYPPNLPAHVGPAKRLTPAMAAENLQRFLATRDERLAALAAVLADHDVDVSPILEPTADPAPAFARLTAWLAEALPPRAWMPGGAAVNAPIDAFVASERRGDDILFSLVADLALLEGEGITRRRDEWRWELDQLPEDAGSYPYRRVVVWRDRQGERPAIALDLEHEVLEVVYALRGRAPTAAPPLGRTLSGIVAGGFDHI</sequence>
<evidence type="ECO:0000313" key="2">
    <source>
        <dbReference type="Proteomes" id="UP000219494"/>
    </source>
</evidence>
<dbReference type="OrthoDB" id="7986530at2"/>
<organism evidence="1 2">
    <name type="scientific">Sphingomonas guangdongensis</name>
    <dbReference type="NCBI Taxonomy" id="1141890"/>
    <lineage>
        <taxon>Bacteria</taxon>
        <taxon>Pseudomonadati</taxon>
        <taxon>Pseudomonadota</taxon>
        <taxon>Alphaproteobacteria</taxon>
        <taxon>Sphingomonadales</taxon>
        <taxon>Sphingomonadaceae</taxon>
        <taxon>Sphingomonas</taxon>
    </lineage>
</organism>
<reference evidence="1 2" key="1">
    <citation type="submission" date="2017-07" db="EMBL/GenBank/DDBJ databases">
        <authorList>
            <person name="Sun Z.S."/>
            <person name="Albrecht U."/>
            <person name="Echele G."/>
            <person name="Lee C.C."/>
        </authorList>
    </citation>
    <scope>NUCLEOTIDE SEQUENCE [LARGE SCALE GENOMIC DNA]</scope>
    <source>
        <strain evidence="1 2">CGMCC 1.12672</strain>
    </source>
</reference>
<accession>A0A285QX88</accession>
<dbReference type="Proteomes" id="UP000219494">
    <property type="component" value="Unassembled WGS sequence"/>
</dbReference>
<dbReference type="AlphaFoldDB" id="A0A285QX88"/>
<protein>
    <submittedName>
        <fullName evidence="1">Uncharacterized protein</fullName>
    </submittedName>
</protein>